<keyword evidence="3 8" id="KW-0699">rRNA-binding</keyword>
<evidence type="ECO:0000313" key="11">
    <source>
        <dbReference type="Proteomes" id="UP000017148"/>
    </source>
</evidence>
<name>U7DCF1_9BACT</name>
<dbReference type="Gene3D" id="1.20.58.110">
    <property type="entry name" value="Ribosomal protein S20"/>
    <property type="match status" value="1"/>
</dbReference>
<keyword evidence="6 8" id="KW-0687">Ribonucleoprotein</keyword>
<comment type="similarity">
    <text evidence="2 8">Belongs to the bacterial ribosomal protein bS20 family.</text>
</comment>
<comment type="function">
    <text evidence="1 8">Binds directly to 16S ribosomal RNA.</text>
</comment>
<feature type="compositionally biased region" description="Basic residues" evidence="9">
    <location>
        <begin position="1"/>
        <end position="23"/>
    </location>
</feature>
<dbReference type="SUPFAM" id="SSF46992">
    <property type="entry name" value="Ribosomal protein S20"/>
    <property type="match status" value="1"/>
</dbReference>
<dbReference type="RefSeq" id="WP_022636336.1">
    <property type="nucleotide sequence ID" value="NZ_ASJR01000006.1"/>
</dbReference>
<dbReference type="STRING" id="1313304.CALK_0826"/>
<evidence type="ECO:0000256" key="6">
    <source>
        <dbReference type="ARBA" id="ARBA00023274"/>
    </source>
</evidence>
<dbReference type="InterPro" id="IPR036510">
    <property type="entry name" value="Ribosomal_bS20_sf"/>
</dbReference>
<dbReference type="GO" id="GO:0070181">
    <property type="term" value="F:small ribosomal subunit rRNA binding"/>
    <property type="evidence" value="ECO:0007669"/>
    <property type="project" value="TreeGrafter"/>
</dbReference>
<evidence type="ECO:0000256" key="4">
    <source>
        <dbReference type="ARBA" id="ARBA00022884"/>
    </source>
</evidence>
<dbReference type="InterPro" id="IPR002583">
    <property type="entry name" value="Ribosomal_bS20"/>
</dbReference>
<evidence type="ECO:0000256" key="1">
    <source>
        <dbReference type="ARBA" id="ARBA00003134"/>
    </source>
</evidence>
<dbReference type="AlphaFoldDB" id="U7DCF1"/>
<comment type="caution">
    <text evidence="10">The sequence shown here is derived from an EMBL/GenBank/DDBJ whole genome shotgun (WGS) entry which is preliminary data.</text>
</comment>
<dbReference type="OrthoDB" id="9813547at2"/>
<evidence type="ECO:0000256" key="9">
    <source>
        <dbReference type="SAM" id="MobiDB-lite"/>
    </source>
</evidence>
<dbReference type="GO" id="GO:0006412">
    <property type="term" value="P:translation"/>
    <property type="evidence" value="ECO:0007669"/>
    <property type="project" value="UniProtKB-UniRule"/>
</dbReference>
<dbReference type="PANTHER" id="PTHR33398">
    <property type="entry name" value="30S RIBOSOMAL PROTEIN S20"/>
    <property type="match status" value="1"/>
</dbReference>
<evidence type="ECO:0000313" key="10">
    <source>
        <dbReference type="EMBL" id="ERP32105.1"/>
    </source>
</evidence>
<evidence type="ECO:0000256" key="8">
    <source>
        <dbReference type="HAMAP-Rule" id="MF_00500"/>
    </source>
</evidence>
<dbReference type="GO" id="GO:0003735">
    <property type="term" value="F:structural constituent of ribosome"/>
    <property type="evidence" value="ECO:0007669"/>
    <property type="project" value="InterPro"/>
</dbReference>
<dbReference type="HAMAP" id="MF_00500">
    <property type="entry name" value="Ribosomal_bS20"/>
    <property type="match status" value="1"/>
</dbReference>
<keyword evidence="5 8" id="KW-0689">Ribosomal protein</keyword>
<dbReference type="eggNOG" id="COG0268">
    <property type="taxonomic scope" value="Bacteria"/>
</dbReference>
<keyword evidence="4 8" id="KW-0694">RNA-binding</keyword>
<dbReference type="Pfam" id="PF01649">
    <property type="entry name" value="Ribosomal_S20p"/>
    <property type="match status" value="1"/>
</dbReference>
<accession>U7DCF1</accession>
<organism evidence="10 11">
    <name type="scientific">Chitinivibrio alkaliphilus ACht1</name>
    <dbReference type="NCBI Taxonomy" id="1313304"/>
    <lineage>
        <taxon>Bacteria</taxon>
        <taxon>Pseudomonadati</taxon>
        <taxon>Fibrobacterota</taxon>
        <taxon>Chitinivibrionia</taxon>
        <taxon>Chitinivibrionales</taxon>
        <taxon>Chitinivibrionaceae</taxon>
        <taxon>Chitinivibrio</taxon>
    </lineage>
</organism>
<evidence type="ECO:0000256" key="7">
    <source>
        <dbReference type="ARBA" id="ARBA00035136"/>
    </source>
</evidence>
<protein>
    <recommendedName>
        <fullName evidence="7 8">Small ribosomal subunit protein bS20</fullName>
    </recommendedName>
</protein>
<evidence type="ECO:0000256" key="3">
    <source>
        <dbReference type="ARBA" id="ARBA00022730"/>
    </source>
</evidence>
<gene>
    <name evidence="8" type="primary">rpsT</name>
    <name evidence="10" type="ORF">CALK_0826</name>
</gene>
<dbReference type="NCBIfam" id="TIGR00029">
    <property type="entry name" value="S20"/>
    <property type="match status" value="1"/>
</dbReference>
<evidence type="ECO:0000256" key="2">
    <source>
        <dbReference type="ARBA" id="ARBA00007634"/>
    </source>
</evidence>
<feature type="region of interest" description="Disordered" evidence="9">
    <location>
        <begin position="1"/>
        <end position="25"/>
    </location>
</feature>
<keyword evidence="11" id="KW-1185">Reference proteome</keyword>
<dbReference type="EMBL" id="ASJR01000006">
    <property type="protein sequence ID" value="ERP32105.1"/>
    <property type="molecule type" value="Genomic_DNA"/>
</dbReference>
<reference evidence="10 11" key="1">
    <citation type="journal article" date="2013" name="Environ. Microbiol.">
        <title>Genome analysis of Chitinivibrio alkaliphilus gen. nov., sp. nov., a novel extremely haloalkaliphilic anaerobic chitinolytic bacterium from the candidate phylum Termite Group 3.</title>
        <authorList>
            <person name="Sorokin D.Y."/>
            <person name="Gumerov V.M."/>
            <person name="Rakitin A.L."/>
            <person name="Beletsky A.V."/>
            <person name="Damste J.S."/>
            <person name="Muyzer G."/>
            <person name="Mardanov A.V."/>
            <person name="Ravin N.V."/>
        </authorList>
    </citation>
    <scope>NUCLEOTIDE SEQUENCE [LARGE SCALE GENOMIC DNA]</scope>
    <source>
        <strain evidence="10 11">ACht1</strain>
    </source>
</reference>
<proteinExistence type="inferred from homology"/>
<sequence>MPQHKSCKKRMKVSAKARVRNRAVRSEVKTAAKRVKRAESVEDAKRALVTAYSVLDKAVKRNVIHRNKANTQKSKLSKAVARIEA</sequence>
<dbReference type="Proteomes" id="UP000017148">
    <property type="component" value="Unassembled WGS sequence"/>
</dbReference>
<evidence type="ECO:0000256" key="5">
    <source>
        <dbReference type="ARBA" id="ARBA00022980"/>
    </source>
</evidence>
<dbReference type="GO" id="GO:0015935">
    <property type="term" value="C:small ribosomal subunit"/>
    <property type="evidence" value="ECO:0007669"/>
    <property type="project" value="TreeGrafter"/>
</dbReference>
<dbReference type="PANTHER" id="PTHR33398:SF1">
    <property type="entry name" value="SMALL RIBOSOMAL SUBUNIT PROTEIN BS20C"/>
    <property type="match status" value="1"/>
</dbReference>